<dbReference type="AlphaFoldDB" id="A0A366RES9"/>
<feature type="transmembrane region" description="Helical" evidence="1">
    <location>
        <begin position="112"/>
        <end position="133"/>
    </location>
</feature>
<protein>
    <submittedName>
        <fullName evidence="2">Uncharacterized protein</fullName>
    </submittedName>
</protein>
<keyword evidence="3" id="KW-1185">Reference proteome</keyword>
<feature type="transmembrane region" description="Helical" evidence="1">
    <location>
        <begin position="535"/>
        <end position="557"/>
    </location>
</feature>
<accession>A0A366RES9</accession>
<reference evidence="2 3" key="1">
    <citation type="submission" date="2018-06" db="EMBL/GenBank/DDBJ databases">
        <title>Fusarium incarnatum-equiseti species complex species 28.</title>
        <authorList>
            <person name="Gardiner D.M."/>
        </authorList>
    </citation>
    <scope>NUCLEOTIDE SEQUENCE [LARGE SCALE GENOMIC DNA]</scope>
    <source>
        <strain evidence="2 3">FIESC_28</strain>
    </source>
</reference>
<sequence>MLRSILMNNNYEMESGVNDPGPPKIEVCSEDVNNIPAHNNVIEPVRSRKRLYDSSLTIPPAIILLSAIVLKFELKMSDDVSLLDSDLRQAPRGPVQRNTVAGVPARLKPWRIIFQMVIFNLVSLFVMVLHWVFFDQLNNRPVDETIPQNLSSALANFLAILAEIALLGGLGIAYEQILRNVWKKRPVFGLEEVLGTLNSSPWNLFRRKVFRWISKVRELWIVSLLCAGIPFAIVFPPGALTVEFENSVITTLRNVPTMNISDYGNGTYGSFVEKSLFEMNGDFSYMNEVRPSLRALASQVLSSDGPRFNCRHIGPEEALISNCPTIYAAKDHINRSSDALYSRASNSFKISWFAELCNNQTLKTLDCHTTLATYNLQINNSRDASQSITVKVENEREFWNDTAWIQTQFFYYFFYGDDPFEVLKANDTLRANFTNAQAFAISRGAVDALQGAATRNLDGFSRFFQGNATEVLGSPYVGMKDRFSTELDITPEKIERYLQDVVVSTISLGVSTHDGDVQAKTGAEIYKFSDKVQFFAGYGSSVAVAVCICVFSCISIIRNRGASGPTLVRAIPLQRFEALG</sequence>
<feature type="transmembrane region" description="Helical" evidence="1">
    <location>
        <begin position="219"/>
        <end position="240"/>
    </location>
</feature>
<dbReference type="EMBL" id="QKXC01000153">
    <property type="protein sequence ID" value="RBR15624.1"/>
    <property type="molecule type" value="Genomic_DNA"/>
</dbReference>
<name>A0A366RES9_9HYPO</name>
<evidence type="ECO:0000313" key="3">
    <source>
        <dbReference type="Proteomes" id="UP000253153"/>
    </source>
</evidence>
<keyword evidence="1" id="KW-0472">Membrane</keyword>
<keyword evidence="1" id="KW-0812">Transmembrane</keyword>
<evidence type="ECO:0000313" key="2">
    <source>
        <dbReference type="EMBL" id="RBR15624.1"/>
    </source>
</evidence>
<keyword evidence="1" id="KW-1133">Transmembrane helix</keyword>
<evidence type="ECO:0000256" key="1">
    <source>
        <dbReference type="SAM" id="Phobius"/>
    </source>
</evidence>
<comment type="caution">
    <text evidence="2">The sequence shown here is derived from an EMBL/GenBank/DDBJ whole genome shotgun (WGS) entry which is preliminary data.</text>
</comment>
<organism evidence="2 3">
    <name type="scientific">Fusarium coffeatum</name>
    <dbReference type="NCBI Taxonomy" id="231269"/>
    <lineage>
        <taxon>Eukaryota</taxon>
        <taxon>Fungi</taxon>
        <taxon>Dikarya</taxon>
        <taxon>Ascomycota</taxon>
        <taxon>Pezizomycotina</taxon>
        <taxon>Sordariomycetes</taxon>
        <taxon>Hypocreomycetidae</taxon>
        <taxon>Hypocreales</taxon>
        <taxon>Nectriaceae</taxon>
        <taxon>Fusarium</taxon>
        <taxon>Fusarium incarnatum-equiseti species complex</taxon>
    </lineage>
</organism>
<feature type="transmembrane region" description="Helical" evidence="1">
    <location>
        <begin position="153"/>
        <end position="174"/>
    </location>
</feature>
<dbReference type="OrthoDB" id="5322539at2759"/>
<proteinExistence type="predicted"/>
<dbReference type="GeneID" id="41996702"/>
<dbReference type="Proteomes" id="UP000253153">
    <property type="component" value="Unassembled WGS sequence"/>
</dbReference>
<dbReference type="RefSeq" id="XP_031014522.1">
    <property type="nucleotide sequence ID" value="XM_031161406.1"/>
</dbReference>
<gene>
    <name evidence="2" type="ORF">FIESC28_07265</name>
</gene>